<evidence type="ECO:0000256" key="8">
    <source>
        <dbReference type="ARBA" id="ARBA00023052"/>
    </source>
</evidence>
<organism evidence="12 13">
    <name type="scientific">Candidatus Scybalenecus merdavium</name>
    <dbReference type="NCBI Taxonomy" id="2840939"/>
    <lineage>
        <taxon>Bacteria</taxon>
        <taxon>Bacillati</taxon>
        <taxon>Bacillota</taxon>
        <taxon>Clostridia</taxon>
        <taxon>Eubacteriales</taxon>
        <taxon>Oscillospiraceae</taxon>
        <taxon>Oscillospiraceae incertae sedis</taxon>
        <taxon>Candidatus Scybalenecus</taxon>
    </lineage>
</organism>
<dbReference type="GO" id="GO:0008661">
    <property type="term" value="F:1-deoxy-D-xylulose-5-phosphate synthase activity"/>
    <property type="evidence" value="ECO:0007669"/>
    <property type="project" value="UniProtKB-UniRule"/>
</dbReference>
<dbReference type="AlphaFoldDB" id="A0A9D1MVE7"/>
<comment type="caution">
    <text evidence="12">The sequence shown here is derived from an EMBL/GenBank/DDBJ whole genome shotgun (WGS) entry which is preliminary data.</text>
</comment>
<dbReference type="CDD" id="cd07033">
    <property type="entry name" value="TPP_PYR_DXS_TK_like"/>
    <property type="match status" value="1"/>
</dbReference>
<evidence type="ECO:0000256" key="6">
    <source>
        <dbReference type="ARBA" id="ARBA00022842"/>
    </source>
</evidence>
<accession>A0A9D1MVE7</accession>
<dbReference type="Pfam" id="PF13292">
    <property type="entry name" value="DXP_synthase_N"/>
    <property type="match status" value="1"/>
</dbReference>
<dbReference type="NCBIfam" id="NF003933">
    <property type="entry name" value="PRK05444.2-2"/>
    <property type="match status" value="1"/>
</dbReference>
<evidence type="ECO:0000256" key="2">
    <source>
        <dbReference type="ARBA" id="ARBA00011081"/>
    </source>
</evidence>
<comment type="subunit">
    <text evidence="3 10">Homodimer.</text>
</comment>
<proteinExistence type="inferred from homology"/>
<dbReference type="PANTHER" id="PTHR43322">
    <property type="entry name" value="1-D-DEOXYXYLULOSE 5-PHOSPHATE SYNTHASE-RELATED"/>
    <property type="match status" value="1"/>
</dbReference>
<dbReference type="GO" id="GO:0016114">
    <property type="term" value="P:terpenoid biosynthetic process"/>
    <property type="evidence" value="ECO:0007669"/>
    <property type="project" value="UniProtKB-UniRule"/>
</dbReference>
<evidence type="ECO:0000256" key="1">
    <source>
        <dbReference type="ARBA" id="ARBA00004980"/>
    </source>
</evidence>
<dbReference type="SUPFAM" id="SSF52518">
    <property type="entry name" value="Thiamin diphosphate-binding fold (THDP-binding)"/>
    <property type="match status" value="1"/>
</dbReference>
<feature type="binding site" evidence="10">
    <location>
        <position position="364"/>
    </location>
    <ligand>
        <name>thiamine diphosphate</name>
        <dbReference type="ChEBI" id="CHEBI:58937"/>
    </ligand>
</feature>
<dbReference type="InterPro" id="IPR005477">
    <property type="entry name" value="Dxylulose-5-P_synthase"/>
</dbReference>
<protein>
    <recommendedName>
        <fullName evidence="10">1-deoxy-D-xylulose-5-phosphate synthase</fullName>
        <ecNumber evidence="10">2.2.1.7</ecNumber>
    </recommendedName>
    <alternativeName>
        <fullName evidence="10">1-deoxyxylulose-5-phosphate synthase</fullName>
        <shortName evidence="10">DXP synthase</shortName>
        <shortName evidence="10">DXPS</shortName>
    </alternativeName>
</protein>
<evidence type="ECO:0000313" key="12">
    <source>
        <dbReference type="EMBL" id="HIU69511.1"/>
    </source>
</evidence>
<dbReference type="Gene3D" id="3.40.50.920">
    <property type="match status" value="1"/>
</dbReference>
<evidence type="ECO:0000256" key="5">
    <source>
        <dbReference type="ARBA" id="ARBA00022723"/>
    </source>
</evidence>
<feature type="binding site" evidence="10">
    <location>
        <position position="147"/>
    </location>
    <ligand>
        <name>Mg(2+)</name>
        <dbReference type="ChEBI" id="CHEBI:18420"/>
    </ligand>
</feature>
<dbReference type="GO" id="GO:0005829">
    <property type="term" value="C:cytosol"/>
    <property type="evidence" value="ECO:0007669"/>
    <property type="project" value="TreeGrafter"/>
</dbReference>
<comment type="cofactor">
    <cofactor evidence="10">
        <name>thiamine diphosphate</name>
        <dbReference type="ChEBI" id="CHEBI:58937"/>
    </cofactor>
    <text evidence="10">Binds 1 thiamine pyrophosphate per subunit.</text>
</comment>
<evidence type="ECO:0000256" key="4">
    <source>
        <dbReference type="ARBA" id="ARBA00022679"/>
    </source>
</evidence>
<comment type="catalytic activity">
    <reaction evidence="10">
        <text>D-glyceraldehyde 3-phosphate + pyruvate + H(+) = 1-deoxy-D-xylulose 5-phosphate + CO2</text>
        <dbReference type="Rhea" id="RHEA:12605"/>
        <dbReference type="ChEBI" id="CHEBI:15361"/>
        <dbReference type="ChEBI" id="CHEBI:15378"/>
        <dbReference type="ChEBI" id="CHEBI:16526"/>
        <dbReference type="ChEBI" id="CHEBI:57792"/>
        <dbReference type="ChEBI" id="CHEBI:59776"/>
        <dbReference type="EC" id="2.2.1.7"/>
    </reaction>
</comment>
<keyword evidence="9 10" id="KW-0414">Isoprene biosynthesis</keyword>
<keyword evidence="5 10" id="KW-0479">Metal-binding</keyword>
<dbReference type="SMART" id="SM00861">
    <property type="entry name" value="Transket_pyr"/>
    <property type="match status" value="1"/>
</dbReference>
<dbReference type="InterPro" id="IPR049557">
    <property type="entry name" value="Transketolase_CS"/>
</dbReference>
<dbReference type="Pfam" id="PF02779">
    <property type="entry name" value="Transket_pyr"/>
    <property type="match status" value="1"/>
</dbReference>
<reference evidence="12" key="2">
    <citation type="journal article" date="2021" name="PeerJ">
        <title>Extensive microbial diversity within the chicken gut microbiome revealed by metagenomics and culture.</title>
        <authorList>
            <person name="Gilroy R."/>
            <person name="Ravi A."/>
            <person name="Getino M."/>
            <person name="Pursley I."/>
            <person name="Horton D.L."/>
            <person name="Alikhan N.F."/>
            <person name="Baker D."/>
            <person name="Gharbi K."/>
            <person name="Hall N."/>
            <person name="Watson M."/>
            <person name="Adriaenssens E.M."/>
            <person name="Foster-Nyarko E."/>
            <person name="Jarju S."/>
            <person name="Secka A."/>
            <person name="Antonio M."/>
            <person name="Oren A."/>
            <person name="Chaudhuri R.R."/>
            <person name="La Ragione R."/>
            <person name="Hildebrand F."/>
            <person name="Pallen M.J."/>
        </authorList>
    </citation>
    <scope>NUCLEOTIDE SEQUENCE</scope>
    <source>
        <strain evidence="12">CHK176-6737</strain>
    </source>
</reference>
<comment type="pathway">
    <text evidence="1 10">Metabolic intermediate biosynthesis; 1-deoxy-D-xylulose 5-phosphate biosynthesis; 1-deoxy-D-xylulose 5-phosphate from D-glyceraldehyde 3-phosphate and pyruvate: step 1/1.</text>
</comment>
<dbReference type="SUPFAM" id="SSF52922">
    <property type="entry name" value="TK C-terminal domain-like"/>
    <property type="match status" value="1"/>
</dbReference>
<dbReference type="EC" id="2.2.1.7" evidence="10"/>
<dbReference type="CDD" id="cd02007">
    <property type="entry name" value="TPP_DXS"/>
    <property type="match status" value="1"/>
</dbReference>
<dbReference type="InterPro" id="IPR005475">
    <property type="entry name" value="Transketolase-like_Pyr-bd"/>
</dbReference>
<dbReference type="InterPro" id="IPR009014">
    <property type="entry name" value="Transketo_C/PFOR_II"/>
</dbReference>
<keyword evidence="7 10" id="KW-0784">Thiamine biosynthesis</keyword>
<dbReference type="PROSITE" id="PS00801">
    <property type="entry name" value="TRANSKETOLASE_1"/>
    <property type="match status" value="1"/>
</dbReference>
<keyword evidence="4 10" id="KW-0808">Transferase</keyword>
<dbReference type="NCBIfam" id="TIGR00204">
    <property type="entry name" value="dxs"/>
    <property type="match status" value="1"/>
</dbReference>
<evidence type="ECO:0000256" key="10">
    <source>
        <dbReference type="HAMAP-Rule" id="MF_00315"/>
    </source>
</evidence>
<feature type="binding site" evidence="10">
    <location>
        <position position="175"/>
    </location>
    <ligand>
        <name>thiamine diphosphate</name>
        <dbReference type="ChEBI" id="CHEBI:58937"/>
    </ligand>
</feature>
<feature type="binding site" evidence="10">
    <location>
        <begin position="116"/>
        <end position="118"/>
    </location>
    <ligand>
        <name>thiamine diphosphate</name>
        <dbReference type="ChEBI" id="CHEBI:58937"/>
    </ligand>
</feature>
<feature type="binding site" evidence="10">
    <location>
        <position position="285"/>
    </location>
    <ligand>
        <name>thiamine diphosphate</name>
        <dbReference type="ChEBI" id="CHEBI:58937"/>
    </ligand>
</feature>
<gene>
    <name evidence="10" type="primary">dxs</name>
    <name evidence="12" type="ORF">IAD23_06080</name>
</gene>
<dbReference type="InterPro" id="IPR033248">
    <property type="entry name" value="Transketolase_C"/>
</dbReference>
<dbReference type="GO" id="GO:0030976">
    <property type="term" value="F:thiamine pyrophosphate binding"/>
    <property type="evidence" value="ECO:0007669"/>
    <property type="project" value="UniProtKB-UniRule"/>
</dbReference>
<keyword evidence="8 10" id="KW-0786">Thiamine pyrophosphate</keyword>
<evidence type="ECO:0000256" key="7">
    <source>
        <dbReference type="ARBA" id="ARBA00022977"/>
    </source>
</evidence>
<dbReference type="InterPro" id="IPR029061">
    <property type="entry name" value="THDP-binding"/>
</dbReference>
<feature type="binding site" evidence="10">
    <location>
        <begin position="148"/>
        <end position="149"/>
    </location>
    <ligand>
        <name>thiamine diphosphate</name>
        <dbReference type="ChEBI" id="CHEBI:58937"/>
    </ligand>
</feature>
<evidence type="ECO:0000256" key="3">
    <source>
        <dbReference type="ARBA" id="ARBA00011738"/>
    </source>
</evidence>
<dbReference type="EMBL" id="DVNM01000032">
    <property type="protein sequence ID" value="HIU69511.1"/>
    <property type="molecule type" value="Genomic_DNA"/>
</dbReference>
<dbReference type="Proteomes" id="UP000824125">
    <property type="component" value="Unassembled WGS sequence"/>
</dbReference>
<evidence type="ECO:0000256" key="9">
    <source>
        <dbReference type="ARBA" id="ARBA00023229"/>
    </source>
</evidence>
<sequence>MRMQLLDSLNSPKDIKEMSLTQLKQLCGEIRAFLIQTISHTGGHLASNLGMVELTVALHKVFNSPNDEIVFDVGHQCYTHKIITGRRDRFSTVRCEDGISGFTRPDESEHDIMSSGHASTSISFAVGLAAAKRIRGDKGKVIAVIGDGAMTGGLAYEGLNNTTGMKNLIVIYNDNNMSISENVGSLAKGLTKVRLSVGYNNSKNIVRKLLSKTHKGRKLLRYFSRLSADLRKRIYKNTFFEDMGLRYYGPIDGHDLRALTDVLEAVKKSSHPVLLHVSTVKGKGYVPAEMDPTLFHGVGQFNIETGEPRVSGETFSARFGTVMEQFAAKDQRICCVTAAMTEGTGLRAFSQRFPERFFDVGIAEEHAVTFCGGLARNGMIPVFAVYSTFLQRSYDQLIHDVAMQGLKVIFAIDRSGFVGEDGESHQGIFDTSFLYSVPDLTIYCPSDFDELSHDLYQAIYKESKACAIRYPRAGKLDLPEDYAYEEADFQYYGDPSASVCLVTYGRLFEHCAHAAQKLEDVFVLKLNKIKPLNPACVQALAGVKRVYFYEEAVESGGVGDRFAALLQQNGINCAFVHHCANESFVKQAPVAHQMMRFGLDVDSIVREVSHAE</sequence>
<dbReference type="PANTHER" id="PTHR43322:SF5">
    <property type="entry name" value="1-DEOXY-D-XYLULOSE-5-PHOSPHATE SYNTHASE, CHLOROPLASTIC"/>
    <property type="match status" value="1"/>
</dbReference>
<keyword evidence="6 10" id="KW-0460">Magnesium</keyword>
<comment type="function">
    <text evidence="10">Catalyzes the acyloin condensation reaction between C atoms 2 and 3 of pyruvate and glyceraldehyde 3-phosphate to yield 1-deoxy-D-xylulose-5-phosphate (DXP).</text>
</comment>
<comment type="cofactor">
    <cofactor evidence="10">
        <name>Mg(2+)</name>
        <dbReference type="ChEBI" id="CHEBI:18420"/>
    </cofactor>
    <text evidence="10">Binds 1 Mg(2+) ion per subunit.</text>
</comment>
<dbReference type="GO" id="GO:0019288">
    <property type="term" value="P:isopentenyl diphosphate biosynthetic process, methylerythritol 4-phosphate pathway"/>
    <property type="evidence" value="ECO:0007669"/>
    <property type="project" value="TreeGrafter"/>
</dbReference>
<feature type="binding site" evidence="10">
    <location>
        <position position="175"/>
    </location>
    <ligand>
        <name>Mg(2+)</name>
        <dbReference type="ChEBI" id="CHEBI:18420"/>
    </ligand>
</feature>
<dbReference type="GO" id="GO:0000287">
    <property type="term" value="F:magnesium ion binding"/>
    <property type="evidence" value="ECO:0007669"/>
    <property type="project" value="UniProtKB-UniRule"/>
</dbReference>
<evidence type="ECO:0000259" key="11">
    <source>
        <dbReference type="SMART" id="SM00861"/>
    </source>
</evidence>
<feature type="domain" description="Transketolase-like pyrimidine-binding" evidence="11">
    <location>
        <begin position="313"/>
        <end position="478"/>
    </location>
</feature>
<feature type="binding site" evidence="10">
    <location>
        <position position="75"/>
    </location>
    <ligand>
        <name>thiamine diphosphate</name>
        <dbReference type="ChEBI" id="CHEBI:58937"/>
    </ligand>
</feature>
<dbReference type="GO" id="GO:0009228">
    <property type="term" value="P:thiamine biosynthetic process"/>
    <property type="evidence" value="ECO:0007669"/>
    <property type="project" value="UniProtKB-UniRule"/>
</dbReference>
<dbReference type="HAMAP" id="MF_00315">
    <property type="entry name" value="DXP_synth"/>
    <property type="match status" value="1"/>
</dbReference>
<comment type="similarity">
    <text evidence="2 10">Belongs to the transketolase family. DXPS subfamily.</text>
</comment>
<dbReference type="Gene3D" id="3.40.50.970">
    <property type="match status" value="2"/>
</dbReference>
<reference evidence="12" key="1">
    <citation type="submission" date="2020-10" db="EMBL/GenBank/DDBJ databases">
        <authorList>
            <person name="Gilroy R."/>
        </authorList>
    </citation>
    <scope>NUCLEOTIDE SEQUENCE</scope>
    <source>
        <strain evidence="12">CHK176-6737</strain>
    </source>
</reference>
<dbReference type="Pfam" id="PF02780">
    <property type="entry name" value="Transketolase_C"/>
    <property type="match status" value="1"/>
</dbReference>
<evidence type="ECO:0000313" key="13">
    <source>
        <dbReference type="Proteomes" id="UP000824125"/>
    </source>
</evidence>
<name>A0A9D1MVE7_9FIRM</name>